<reference evidence="2 4" key="2">
    <citation type="journal article" date="2013" name="Nature">
        <title>Insights into bilaterian evolution from three spiralian genomes.</title>
        <authorList>
            <person name="Simakov O."/>
            <person name="Marletaz F."/>
            <person name="Cho S.J."/>
            <person name="Edsinger-Gonzales E."/>
            <person name="Havlak P."/>
            <person name="Hellsten U."/>
            <person name="Kuo D.H."/>
            <person name="Larsson T."/>
            <person name="Lv J."/>
            <person name="Arendt D."/>
            <person name="Savage R."/>
            <person name="Osoegawa K."/>
            <person name="de Jong P."/>
            <person name="Grimwood J."/>
            <person name="Chapman J.A."/>
            <person name="Shapiro H."/>
            <person name="Aerts A."/>
            <person name="Otillar R.P."/>
            <person name="Terry A.Y."/>
            <person name="Boore J.L."/>
            <person name="Grigoriev I.V."/>
            <person name="Lindberg D.R."/>
            <person name="Seaver E.C."/>
            <person name="Weisblat D.A."/>
            <person name="Putnam N.H."/>
            <person name="Rokhsar D.S."/>
        </authorList>
    </citation>
    <scope>NUCLEOTIDE SEQUENCE</scope>
</reference>
<dbReference type="EMBL" id="AMQM01004266">
    <property type="status" value="NOT_ANNOTATED_CDS"/>
    <property type="molecule type" value="Genomic_DNA"/>
</dbReference>
<gene>
    <name evidence="3" type="primary">20204070</name>
    <name evidence="2" type="ORF">HELRODRAFT_172533</name>
</gene>
<dbReference type="CTD" id="20204070"/>
<dbReference type="HOGENOM" id="CLU_1385539_0_0_1"/>
<evidence type="ECO:0000313" key="4">
    <source>
        <dbReference type="Proteomes" id="UP000015101"/>
    </source>
</evidence>
<dbReference type="EnsemblMetazoa" id="HelroT172533">
    <property type="protein sequence ID" value="HelroP172533"/>
    <property type="gene ID" value="HelroG172533"/>
</dbReference>
<dbReference type="InParanoid" id="T1F5H1"/>
<dbReference type="AlphaFoldDB" id="T1F5H1"/>
<reference evidence="4" key="1">
    <citation type="submission" date="2012-12" db="EMBL/GenBank/DDBJ databases">
        <authorList>
            <person name="Hellsten U."/>
            <person name="Grimwood J."/>
            <person name="Chapman J.A."/>
            <person name="Shapiro H."/>
            <person name="Aerts A."/>
            <person name="Otillar R.P."/>
            <person name="Terry A.Y."/>
            <person name="Boore J.L."/>
            <person name="Simakov O."/>
            <person name="Marletaz F."/>
            <person name="Cho S.-J."/>
            <person name="Edsinger-Gonzales E."/>
            <person name="Havlak P."/>
            <person name="Kuo D.-H."/>
            <person name="Larsson T."/>
            <person name="Lv J."/>
            <person name="Arendt D."/>
            <person name="Savage R."/>
            <person name="Osoegawa K."/>
            <person name="de Jong P."/>
            <person name="Lindberg D.R."/>
            <person name="Seaver E.C."/>
            <person name="Weisblat D.A."/>
            <person name="Putnam N.H."/>
            <person name="Grigoriev I.V."/>
            <person name="Rokhsar D.S."/>
        </authorList>
    </citation>
    <scope>NUCLEOTIDE SEQUENCE</scope>
</reference>
<evidence type="ECO:0000256" key="1">
    <source>
        <dbReference type="SAM" id="MobiDB-lite"/>
    </source>
</evidence>
<feature type="region of interest" description="Disordered" evidence="1">
    <location>
        <begin position="105"/>
        <end position="125"/>
    </location>
</feature>
<dbReference type="EMBL" id="KB096502">
    <property type="protein sequence ID" value="ESO04187.1"/>
    <property type="molecule type" value="Genomic_DNA"/>
</dbReference>
<keyword evidence="4" id="KW-1185">Reference proteome</keyword>
<accession>T1F5H1</accession>
<sequence length="197" mass="21943">MLIWISKRLNIKPAIFEQLDSQTNLLNGIQKSVQQLVEKQLVINAENVDTNSLKTISPVNVNKAITVTGTHSKILVQKKSDLPLNSIKSTIESDSECDNFVLVKRKKRNNHPNRNDNSNSVPRLVVGSRAPTESKITANKLVFQNRIFHIGNVTKCVASDVVDHLRLSQVEVVSCFPAFKKDKNGVKPDDSQPSTSF</sequence>
<evidence type="ECO:0000313" key="2">
    <source>
        <dbReference type="EMBL" id="ESO04187.1"/>
    </source>
</evidence>
<dbReference type="RefSeq" id="XP_009017456.1">
    <property type="nucleotide sequence ID" value="XM_009019208.1"/>
</dbReference>
<dbReference type="KEGG" id="hro:HELRODRAFT_172533"/>
<name>T1F5H1_HELRO</name>
<dbReference type="GeneID" id="20204070"/>
<reference evidence="3" key="3">
    <citation type="submission" date="2015-06" db="UniProtKB">
        <authorList>
            <consortium name="EnsemblMetazoa"/>
        </authorList>
    </citation>
    <scope>IDENTIFICATION</scope>
</reference>
<proteinExistence type="predicted"/>
<protein>
    <submittedName>
        <fullName evidence="2 3">Uncharacterized protein</fullName>
    </submittedName>
</protein>
<evidence type="ECO:0000313" key="3">
    <source>
        <dbReference type="EnsemblMetazoa" id="HelroP172533"/>
    </source>
</evidence>
<dbReference type="Proteomes" id="UP000015101">
    <property type="component" value="Unassembled WGS sequence"/>
</dbReference>
<organism evidence="3 4">
    <name type="scientific">Helobdella robusta</name>
    <name type="common">Californian leech</name>
    <dbReference type="NCBI Taxonomy" id="6412"/>
    <lineage>
        <taxon>Eukaryota</taxon>
        <taxon>Metazoa</taxon>
        <taxon>Spiralia</taxon>
        <taxon>Lophotrochozoa</taxon>
        <taxon>Annelida</taxon>
        <taxon>Clitellata</taxon>
        <taxon>Hirudinea</taxon>
        <taxon>Rhynchobdellida</taxon>
        <taxon>Glossiphoniidae</taxon>
        <taxon>Helobdella</taxon>
    </lineage>
</organism>